<dbReference type="AlphaFoldDB" id="A0A2P2P9W9"/>
<reference evidence="1" key="1">
    <citation type="submission" date="2018-02" db="EMBL/GenBank/DDBJ databases">
        <title>Rhizophora mucronata_Transcriptome.</title>
        <authorList>
            <person name="Meera S.P."/>
            <person name="Sreeshan A."/>
            <person name="Augustine A."/>
        </authorList>
    </citation>
    <scope>NUCLEOTIDE SEQUENCE</scope>
    <source>
        <tissue evidence="1">Leaf</tissue>
    </source>
</reference>
<accession>A0A2P2P9W9</accession>
<proteinExistence type="predicted"/>
<protein>
    <submittedName>
        <fullName evidence="1">Uncharacterized protein</fullName>
    </submittedName>
</protein>
<evidence type="ECO:0000313" key="1">
    <source>
        <dbReference type="EMBL" id="MBX51565.1"/>
    </source>
</evidence>
<dbReference type="EMBL" id="GGEC01071081">
    <property type="protein sequence ID" value="MBX51565.1"/>
    <property type="molecule type" value="Transcribed_RNA"/>
</dbReference>
<organism evidence="1">
    <name type="scientific">Rhizophora mucronata</name>
    <name type="common">Asiatic mangrove</name>
    <dbReference type="NCBI Taxonomy" id="61149"/>
    <lineage>
        <taxon>Eukaryota</taxon>
        <taxon>Viridiplantae</taxon>
        <taxon>Streptophyta</taxon>
        <taxon>Embryophyta</taxon>
        <taxon>Tracheophyta</taxon>
        <taxon>Spermatophyta</taxon>
        <taxon>Magnoliopsida</taxon>
        <taxon>eudicotyledons</taxon>
        <taxon>Gunneridae</taxon>
        <taxon>Pentapetalae</taxon>
        <taxon>rosids</taxon>
        <taxon>fabids</taxon>
        <taxon>Malpighiales</taxon>
        <taxon>Rhizophoraceae</taxon>
        <taxon>Rhizophora</taxon>
    </lineage>
</organism>
<sequence>MPWTYKRNKFTSNVYFSFLLFTTASLSDFLMCREKNSEAPILVFSNLLFVCTETSV</sequence>
<name>A0A2P2P9W9_RHIMU</name>